<feature type="binding site" evidence="13">
    <location>
        <position position="339"/>
    </location>
    <ligand>
        <name>S-adenosyl-L-methionine</name>
        <dbReference type="ChEBI" id="CHEBI:59789"/>
    </ligand>
</feature>
<evidence type="ECO:0000256" key="9">
    <source>
        <dbReference type="ARBA" id="ARBA00022884"/>
    </source>
</evidence>
<dbReference type="InterPro" id="IPR054728">
    <property type="entry name" value="RsmB-like_ferredoxin"/>
</dbReference>
<evidence type="ECO:0000256" key="13">
    <source>
        <dbReference type="PROSITE-ProRule" id="PRU01023"/>
    </source>
</evidence>
<evidence type="ECO:0000259" key="14">
    <source>
        <dbReference type="PROSITE" id="PS51686"/>
    </source>
</evidence>
<gene>
    <name evidence="15" type="ORF">Cri9333_0213</name>
</gene>
<dbReference type="PANTHER" id="PTHR22807:SF53">
    <property type="entry name" value="RIBOSOMAL RNA SMALL SUBUNIT METHYLTRANSFERASE B-RELATED"/>
    <property type="match status" value="1"/>
</dbReference>
<evidence type="ECO:0000256" key="2">
    <source>
        <dbReference type="ARBA" id="ARBA00004496"/>
    </source>
</evidence>
<dbReference type="InterPro" id="IPR004573">
    <property type="entry name" value="rRNA_ssu_MeTfrase_B"/>
</dbReference>
<dbReference type="Pfam" id="PF01029">
    <property type="entry name" value="NusB"/>
    <property type="match status" value="1"/>
</dbReference>
<dbReference type="KEGG" id="cep:Cri9333_0213"/>
<dbReference type="InterPro" id="IPR049560">
    <property type="entry name" value="MeTrfase_RsmB-F_NOP2_cat"/>
</dbReference>
<dbReference type="HOGENOM" id="CLU_005316_0_1_3"/>
<dbReference type="Proteomes" id="UP000010472">
    <property type="component" value="Chromosome"/>
</dbReference>
<feature type="binding site" evidence="13">
    <location>
        <begin position="288"/>
        <end position="294"/>
    </location>
    <ligand>
        <name>S-adenosyl-L-methionine</name>
        <dbReference type="ChEBI" id="CHEBI:59789"/>
    </ligand>
</feature>
<keyword evidence="4" id="KW-0963">Cytoplasm</keyword>
<evidence type="ECO:0000313" key="15">
    <source>
        <dbReference type="EMBL" id="AFZ11211.1"/>
    </source>
</evidence>
<dbReference type="EMBL" id="CP003620">
    <property type="protein sequence ID" value="AFZ11211.1"/>
    <property type="molecule type" value="Genomic_DNA"/>
</dbReference>
<dbReference type="GO" id="GO:0003723">
    <property type="term" value="F:RNA binding"/>
    <property type="evidence" value="ECO:0007669"/>
    <property type="project" value="UniProtKB-UniRule"/>
</dbReference>
<evidence type="ECO:0000256" key="8">
    <source>
        <dbReference type="ARBA" id="ARBA00022691"/>
    </source>
</evidence>
<evidence type="ECO:0000256" key="6">
    <source>
        <dbReference type="ARBA" id="ARBA00022603"/>
    </source>
</evidence>
<dbReference type="NCBIfam" id="TIGR00563">
    <property type="entry name" value="rsmB"/>
    <property type="match status" value="1"/>
</dbReference>
<evidence type="ECO:0000256" key="3">
    <source>
        <dbReference type="ARBA" id="ARBA00012140"/>
    </source>
</evidence>
<dbReference type="eggNOG" id="COG0781">
    <property type="taxonomic scope" value="Bacteria"/>
</dbReference>
<dbReference type="FunFam" id="3.40.50.150:FF:000257">
    <property type="entry name" value="16S rRNA methyltransferase"/>
    <property type="match status" value="1"/>
</dbReference>
<dbReference type="InterPro" id="IPR035926">
    <property type="entry name" value="NusB-like_sf"/>
</dbReference>
<dbReference type="AlphaFoldDB" id="K9VTF2"/>
<dbReference type="RefSeq" id="WP_015201355.1">
    <property type="nucleotide sequence ID" value="NC_019753.1"/>
</dbReference>
<keyword evidence="5" id="KW-0698">rRNA processing</keyword>
<comment type="function">
    <text evidence="1">Specifically methylates the cytosine at position 967 (m5C967) of 16S rRNA.</text>
</comment>
<organism evidence="15 16">
    <name type="scientific">Crinalium epipsammum PCC 9333</name>
    <dbReference type="NCBI Taxonomy" id="1173022"/>
    <lineage>
        <taxon>Bacteria</taxon>
        <taxon>Bacillati</taxon>
        <taxon>Cyanobacteriota</taxon>
        <taxon>Cyanophyceae</taxon>
        <taxon>Gomontiellales</taxon>
        <taxon>Gomontiellaceae</taxon>
        <taxon>Crinalium</taxon>
    </lineage>
</organism>
<dbReference type="Pfam" id="PF22458">
    <property type="entry name" value="RsmF-B_ferredox"/>
    <property type="match status" value="1"/>
</dbReference>
<dbReference type="PANTHER" id="PTHR22807">
    <property type="entry name" value="NOP2 YEAST -RELATED NOL1/NOP2/FMU SUN DOMAIN-CONTAINING"/>
    <property type="match status" value="1"/>
</dbReference>
<feature type="binding site" evidence="13">
    <location>
        <position position="312"/>
    </location>
    <ligand>
        <name>S-adenosyl-L-methionine</name>
        <dbReference type="ChEBI" id="CHEBI:59789"/>
    </ligand>
</feature>
<comment type="similarity">
    <text evidence="13">Belongs to the class I-like SAM-binding methyltransferase superfamily. RsmB/NOP family.</text>
</comment>
<keyword evidence="9 13" id="KW-0694">RNA-binding</keyword>
<evidence type="ECO:0000256" key="11">
    <source>
        <dbReference type="ARBA" id="ARBA00031088"/>
    </source>
</evidence>
<evidence type="ECO:0000256" key="1">
    <source>
        <dbReference type="ARBA" id="ARBA00002724"/>
    </source>
</evidence>
<dbReference type="CDD" id="cd02440">
    <property type="entry name" value="AdoMet_MTases"/>
    <property type="match status" value="1"/>
</dbReference>
<dbReference type="Gene3D" id="1.10.940.10">
    <property type="entry name" value="NusB-like"/>
    <property type="match status" value="1"/>
</dbReference>
<dbReference type="InterPro" id="IPR029063">
    <property type="entry name" value="SAM-dependent_MTases_sf"/>
</dbReference>
<evidence type="ECO:0000313" key="16">
    <source>
        <dbReference type="Proteomes" id="UP000010472"/>
    </source>
</evidence>
<proteinExistence type="inferred from homology"/>
<dbReference type="Gene3D" id="3.30.70.1170">
    <property type="entry name" value="Sun protein, domain 3"/>
    <property type="match status" value="1"/>
</dbReference>
<dbReference type="Gene3D" id="3.40.50.150">
    <property type="entry name" value="Vaccinia Virus protein VP39"/>
    <property type="match status" value="1"/>
</dbReference>
<dbReference type="GO" id="GO:0006355">
    <property type="term" value="P:regulation of DNA-templated transcription"/>
    <property type="evidence" value="ECO:0007669"/>
    <property type="project" value="InterPro"/>
</dbReference>
<comment type="subcellular location">
    <subcellularLocation>
        <location evidence="2">Cytoplasm</location>
    </subcellularLocation>
</comment>
<protein>
    <recommendedName>
        <fullName evidence="3">16S rRNA (cytosine(967)-C(5))-methyltransferase</fullName>
        <ecNumber evidence="3">2.1.1.176</ecNumber>
    </recommendedName>
    <alternativeName>
        <fullName evidence="10">16S rRNA m5C967 methyltransferase</fullName>
    </alternativeName>
    <alternativeName>
        <fullName evidence="11">rRNA (cytosine-C(5)-)-methyltransferase RsmB</fullName>
    </alternativeName>
</protein>
<keyword evidence="6 13" id="KW-0489">Methyltransferase</keyword>
<dbReference type="GO" id="GO:0008649">
    <property type="term" value="F:rRNA methyltransferase activity"/>
    <property type="evidence" value="ECO:0007669"/>
    <property type="project" value="InterPro"/>
</dbReference>
<keyword evidence="8 13" id="KW-0949">S-adenosyl-L-methionine</keyword>
<dbReference type="SUPFAM" id="SSF48013">
    <property type="entry name" value="NusB-like"/>
    <property type="match status" value="1"/>
</dbReference>
<dbReference type="PATRIC" id="fig|1173022.3.peg.230"/>
<dbReference type="Pfam" id="PF01189">
    <property type="entry name" value="Methyltr_RsmB-F"/>
    <property type="match status" value="1"/>
</dbReference>
<dbReference type="OrthoDB" id="9810297at2"/>
<evidence type="ECO:0000256" key="5">
    <source>
        <dbReference type="ARBA" id="ARBA00022552"/>
    </source>
</evidence>
<accession>K9VTF2</accession>
<feature type="binding site" evidence="13">
    <location>
        <position position="356"/>
    </location>
    <ligand>
        <name>S-adenosyl-L-methionine</name>
        <dbReference type="ChEBI" id="CHEBI:59789"/>
    </ligand>
</feature>
<comment type="catalytic activity">
    <reaction evidence="12">
        <text>cytidine(967) in 16S rRNA + S-adenosyl-L-methionine = 5-methylcytidine(967) in 16S rRNA + S-adenosyl-L-homocysteine + H(+)</text>
        <dbReference type="Rhea" id="RHEA:42748"/>
        <dbReference type="Rhea" id="RHEA-COMP:10219"/>
        <dbReference type="Rhea" id="RHEA-COMP:10220"/>
        <dbReference type="ChEBI" id="CHEBI:15378"/>
        <dbReference type="ChEBI" id="CHEBI:57856"/>
        <dbReference type="ChEBI" id="CHEBI:59789"/>
        <dbReference type="ChEBI" id="CHEBI:74483"/>
        <dbReference type="ChEBI" id="CHEBI:82748"/>
        <dbReference type="EC" id="2.1.1.176"/>
    </reaction>
</comment>
<reference evidence="15 16" key="1">
    <citation type="submission" date="2012-06" db="EMBL/GenBank/DDBJ databases">
        <title>Finished chromosome of genome of Crinalium epipsammum PCC 9333.</title>
        <authorList>
            <consortium name="US DOE Joint Genome Institute"/>
            <person name="Gugger M."/>
            <person name="Coursin T."/>
            <person name="Rippka R."/>
            <person name="Tandeau De Marsac N."/>
            <person name="Huntemann M."/>
            <person name="Wei C.-L."/>
            <person name="Han J."/>
            <person name="Detter J.C."/>
            <person name="Han C."/>
            <person name="Tapia R."/>
            <person name="Davenport K."/>
            <person name="Daligault H."/>
            <person name="Erkkila T."/>
            <person name="Gu W."/>
            <person name="Munk A.C.C."/>
            <person name="Teshima H."/>
            <person name="Xu Y."/>
            <person name="Chain P."/>
            <person name="Chen A."/>
            <person name="Krypides N."/>
            <person name="Mavromatis K."/>
            <person name="Markowitz V."/>
            <person name="Szeto E."/>
            <person name="Ivanova N."/>
            <person name="Mikhailova N."/>
            <person name="Ovchinnikova G."/>
            <person name="Pagani I."/>
            <person name="Pati A."/>
            <person name="Goodwin L."/>
            <person name="Peters L."/>
            <person name="Pitluck S."/>
            <person name="Woyke T."/>
            <person name="Kerfeld C."/>
        </authorList>
    </citation>
    <scope>NUCLEOTIDE SEQUENCE [LARGE SCALE GENOMIC DNA]</scope>
    <source>
        <strain evidence="15 16">PCC 9333</strain>
    </source>
</reference>
<dbReference type="PROSITE" id="PS51686">
    <property type="entry name" value="SAM_MT_RSMB_NOP"/>
    <property type="match status" value="1"/>
</dbReference>
<keyword evidence="16" id="KW-1185">Reference proteome</keyword>
<dbReference type="STRING" id="1173022.Cri9333_0213"/>
<evidence type="ECO:0000256" key="12">
    <source>
        <dbReference type="ARBA" id="ARBA00047283"/>
    </source>
</evidence>
<dbReference type="eggNOG" id="COG0144">
    <property type="taxonomic scope" value="Bacteria"/>
</dbReference>
<feature type="domain" description="SAM-dependent MTase RsmB/NOP-type" evidence="14">
    <location>
        <begin position="174"/>
        <end position="471"/>
    </location>
</feature>
<dbReference type="InterPro" id="IPR023267">
    <property type="entry name" value="RCMT"/>
</dbReference>
<keyword evidence="7 13" id="KW-0808">Transferase</keyword>
<evidence type="ECO:0000256" key="10">
    <source>
        <dbReference type="ARBA" id="ARBA00030399"/>
    </source>
</evidence>
<dbReference type="InterPro" id="IPR001678">
    <property type="entry name" value="MeTrfase_RsmB-F_NOP2_dom"/>
</dbReference>
<sequence>MTDKQNPRQLAYLALRDVHKGAYADVAIDRALHKATLSRSDRNLVTELVYGSVRRLRSLDALLDQLGKKKANQQNPDLRTILHLGLYQLRYLDNISAATAVNSTVELAKTNSFSALTGVVNGILRQYIRLKEELGDPLQLPENPVERLGIFYSFPNWIIEAWLAQLGFAETEQLCAAMNQTPSIDLRVNILRTSIEEVEAEMQSADVTVNRINFKNPLSVNEEGAESEVSNQEDKISVPQALRLSGKIGAIQELPGFTEGWWTIQDSSAQLVSYLLDPQPGEVVIDACAAPGGKTTHIAELMGDVGKVWGCDRTPSRLKKLKENAQRLNLKSIQICTGDSRDLPQFTNKCDRALLDAPCSGLGTLNRRADARWRQTPETVRELSTLQAQLLDHAATWVKPGGILVYATCTVHSPENEDIIQAFLDTHSNWQIDPPLTNSPLANFAAPEGWIKVLPHRHQMDGFFMVRLKQTVNSSDIPYT</sequence>
<dbReference type="GO" id="GO:0005737">
    <property type="term" value="C:cytoplasm"/>
    <property type="evidence" value="ECO:0007669"/>
    <property type="project" value="UniProtKB-SubCell"/>
</dbReference>
<dbReference type="SUPFAM" id="SSF53335">
    <property type="entry name" value="S-adenosyl-L-methionine-dependent methyltransferases"/>
    <property type="match status" value="1"/>
</dbReference>
<feature type="active site" description="Nucleophile" evidence="13">
    <location>
        <position position="409"/>
    </location>
</feature>
<evidence type="ECO:0000256" key="7">
    <source>
        <dbReference type="ARBA" id="ARBA00022679"/>
    </source>
</evidence>
<dbReference type="EC" id="2.1.1.176" evidence="3"/>
<dbReference type="InterPro" id="IPR006027">
    <property type="entry name" value="NusB_RsmB_TIM44"/>
</dbReference>
<dbReference type="PRINTS" id="PR02008">
    <property type="entry name" value="RCMTFAMILY"/>
</dbReference>
<name>K9VTF2_9CYAN</name>
<evidence type="ECO:0000256" key="4">
    <source>
        <dbReference type="ARBA" id="ARBA00022490"/>
    </source>
</evidence>